<dbReference type="EMBL" id="CADEAL010002735">
    <property type="protein sequence ID" value="CAB1441891.1"/>
    <property type="molecule type" value="Genomic_DNA"/>
</dbReference>
<feature type="compositionally biased region" description="Basic residues" evidence="1">
    <location>
        <begin position="149"/>
        <end position="158"/>
    </location>
</feature>
<organism evidence="2 3">
    <name type="scientific">Pleuronectes platessa</name>
    <name type="common">European plaice</name>
    <dbReference type="NCBI Taxonomy" id="8262"/>
    <lineage>
        <taxon>Eukaryota</taxon>
        <taxon>Metazoa</taxon>
        <taxon>Chordata</taxon>
        <taxon>Craniata</taxon>
        <taxon>Vertebrata</taxon>
        <taxon>Euteleostomi</taxon>
        <taxon>Actinopterygii</taxon>
        <taxon>Neopterygii</taxon>
        <taxon>Teleostei</taxon>
        <taxon>Neoteleostei</taxon>
        <taxon>Acanthomorphata</taxon>
        <taxon>Carangaria</taxon>
        <taxon>Pleuronectiformes</taxon>
        <taxon>Pleuronectoidei</taxon>
        <taxon>Pleuronectidae</taxon>
        <taxon>Pleuronectes</taxon>
    </lineage>
</organism>
<gene>
    <name evidence="2" type="ORF">PLEPLA_LOCUS29615</name>
</gene>
<keyword evidence="3" id="KW-1185">Reference proteome</keyword>
<feature type="region of interest" description="Disordered" evidence="1">
    <location>
        <begin position="122"/>
        <end position="169"/>
    </location>
</feature>
<reference evidence="2" key="1">
    <citation type="submission" date="2020-03" db="EMBL/GenBank/DDBJ databases">
        <authorList>
            <person name="Weist P."/>
        </authorList>
    </citation>
    <scope>NUCLEOTIDE SEQUENCE</scope>
</reference>
<proteinExistence type="predicted"/>
<sequence>MTPLSVTFADPTASAGLSRIEADICESLITGERKAFVNRRVLKSFLKASRDGGIQICAGREFQGCNTEDHHVTAGSQAGTCGSGMERGGGGSQLVLGGRGMKPNTQPGYLRQHASVVQAGRSWHLSPADVGTASVDVKEEEEEEEEEKKKKKKKKRRRREEERRQTLQF</sequence>
<evidence type="ECO:0000313" key="3">
    <source>
        <dbReference type="Proteomes" id="UP001153269"/>
    </source>
</evidence>
<comment type="caution">
    <text evidence="2">The sequence shown here is derived from an EMBL/GenBank/DDBJ whole genome shotgun (WGS) entry which is preliminary data.</text>
</comment>
<dbReference type="AlphaFoldDB" id="A0A9N7V321"/>
<protein>
    <submittedName>
        <fullName evidence="2">Uncharacterized protein</fullName>
    </submittedName>
</protein>
<evidence type="ECO:0000256" key="1">
    <source>
        <dbReference type="SAM" id="MobiDB-lite"/>
    </source>
</evidence>
<accession>A0A9N7V321</accession>
<evidence type="ECO:0000313" key="2">
    <source>
        <dbReference type="EMBL" id="CAB1441891.1"/>
    </source>
</evidence>
<feature type="compositionally biased region" description="Basic and acidic residues" evidence="1">
    <location>
        <begin position="159"/>
        <end position="169"/>
    </location>
</feature>
<dbReference type="Proteomes" id="UP001153269">
    <property type="component" value="Unassembled WGS sequence"/>
</dbReference>
<name>A0A9N7V321_PLEPL</name>